<dbReference type="Gene3D" id="2.160.20.160">
    <property type="match status" value="1"/>
</dbReference>
<evidence type="ECO:0000313" key="1">
    <source>
        <dbReference type="EMBL" id="OKH39587.1"/>
    </source>
</evidence>
<dbReference type="RefSeq" id="WP_073592308.1">
    <property type="nucleotide sequence ID" value="NZ_MRCE01000004.1"/>
</dbReference>
<sequence>MTTQLTEIGWNGSFGSGIWTNQADIVNLGDRVIVDEGVVVNTLDGNDVISGRVGTGPSFINKGTINTGSGDDTIRGSGFRLGDGLLNTGTIKTGSGDDIIEASGDAQGLINSGTINTGDGNDIIKANANHSAPLFNTGLIETGNGDDIITQGLYADSIGNTGTINTGNGNDIINGNEFGGKTIRNTGLIETGNGDDIINQNALGSIIFNTGLITTGNGNDTVNGGIETLSGGAGSIDLGNGDDLIYGFWAQNVNGGRGFDTAKLGIAYDQTLLSVGSSFDIQIGDMNFTNVEKFVFSTGETFSLQNLQAQVII</sequence>
<accession>A0A1U7IQ76</accession>
<proteinExistence type="predicted"/>
<evidence type="ECO:0000313" key="2">
    <source>
        <dbReference type="Proteomes" id="UP000185860"/>
    </source>
</evidence>
<dbReference type="Proteomes" id="UP000185860">
    <property type="component" value="Unassembled WGS sequence"/>
</dbReference>
<comment type="caution">
    <text evidence="1">The sequence shown here is derived from an EMBL/GenBank/DDBJ whole genome shotgun (WGS) entry which is preliminary data.</text>
</comment>
<gene>
    <name evidence="1" type="ORF">NIES2119_04720</name>
</gene>
<dbReference type="OrthoDB" id="506026at2"/>
<organism evidence="1 2">
    <name type="scientific">[Phormidium ambiguum] IAM M-71</name>
    <dbReference type="NCBI Taxonomy" id="454136"/>
    <lineage>
        <taxon>Bacteria</taxon>
        <taxon>Bacillati</taxon>
        <taxon>Cyanobacteriota</taxon>
        <taxon>Cyanophyceae</taxon>
        <taxon>Oscillatoriophycideae</taxon>
        <taxon>Aerosakkonematales</taxon>
        <taxon>Aerosakkonemataceae</taxon>
        <taxon>Floridanema</taxon>
    </lineage>
</organism>
<dbReference type="EMBL" id="MRCE01000004">
    <property type="protein sequence ID" value="OKH39587.1"/>
    <property type="molecule type" value="Genomic_DNA"/>
</dbReference>
<protein>
    <recommendedName>
        <fullName evidence="3">Calcium-binding protein</fullName>
    </recommendedName>
</protein>
<reference evidence="1 2" key="1">
    <citation type="submission" date="2016-11" db="EMBL/GenBank/DDBJ databases">
        <title>Draft Genome Sequences of Nine Cyanobacterial Strains from Diverse Habitats.</title>
        <authorList>
            <person name="Zhu T."/>
            <person name="Hou S."/>
            <person name="Lu X."/>
            <person name="Hess W.R."/>
        </authorList>
    </citation>
    <scope>NUCLEOTIDE SEQUENCE [LARGE SCALE GENOMIC DNA]</scope>
    <source>
        <strain evidence="1 2">IAM M-71</strain>
    </source>
</reference>
<name>A0A1U7IQ76_9CYAN</name>
<dbReference type="AlphaFoldDB" id="A0A1U7IQ76"/>
<evidence type="ECO:0008006" key="3">
    <source>
        <dbReference type="Google" id="ProtNLM"/>
    </source>
</evidence>